<dbReference type="GO" id="GO:0003677">
    <property type="term" value="F:DNA binding"/>
    <property type="evidence" value="ECO:0007669"/>
    <property type="project" value="UniProtKB-KW"/>
</dbReference>
<dbReference type="Gene3D" id="1.10.10.10">
    <property type="entry name" value="Winged helix-like DNA-binding domain superfamily/Winged helix DNA-binding domain"/>
    <property type="match status" value="1"/>
</dbReference>
<dbReference type="SMART" id="SM00100">
    <property type="entry name" value="cNMP"/>
    <property type="match status" value="1"/>
</dbReference>
<dbReference type="PROSITE" id="PS50042">
    <property type="entry name" value="CNMP_BINDING_3"/>
    <property type="match status" value="1"/>
</dbReference>
<feature type="domain" description="HTH crp-type" evidence="5">
    <location>
        <begin position="159"/>
        <end position="232"/>
    </location>
</feature>
<dbReference type="InterPro" id="IPR000595">
    <property type="entry name" value="cNMP-bd_dom"/>
</dbReference>
<sequence>MKILATPLPKVRICAIGHWPVDRIDHGGFLILDDVVQKELAGIASLVSYDCKEKIFVQDTPAQYIYIPHSGAVRVAHQLADGRNQIVAFFMPGEPFGLGGNGVYLNSASALTDCCLIRIPRDALHELCNHEPRLQQDCLVGAMAQLRLSQRHLLIVTHQRVLKRVADFLLECSHQPEVFDSGRNVLNLIMDRSDIADYLGTSVETVSRTLGKLEEDGLVKRLDSRNLWLDQSRLTAVLNN</sequence>
<evidence type="ECO:0000259" key="4">
    <source>
        <dbReference type="PROSITE" id="PS50042"/>
    </source>
</evidence>
<dbReference type="InterPro" id="IPR014710">
    <property type="entry name" value="RmlC-like_jellyroll"/>
</dbReference>
<dbReference type="Pfam" id="PF13545">
    <property type="entry name" value="HTH_Crp_2"/>
    <property type="match status" value="1"/>
</dbReference>
<dbReference type="SUPFAM" id="SSF51206">
    <property type="entry name" value="cAMP-binding domain-like"/>
    <property type="match status" value="1"/>
</dbReference>
<dbReference type="EMBL" id="CP014692">
    <property type="protein sequence ID" value="AQS84818.1"/>
    <property type="molecule type" value="Genomic_DNA"/>
</dbReference>
<dbReference type="InterPro" id="IPR012318">
    <property type="entry name" value="HTH_CRP"/>
</dbReference>
<dbReference type="SUPFAM" id="SSF46785">
    <property type="entry name" value="Winged helix' DNA-binding domain"/>
    <property type="match status" value="1"/>
</dbReference>
<dbReference type="InterPro" id="IPR018490">
    <property type="entry name" value="cNMP-bd_dom_sf"/>
</dbReference>
<dbReference type="GO" id="GO:0003700">
    <property type="term" value="F:DNA-binding transcription factor activity"/>
    <property type="evidence" value="ECO:0007669"/>
    <property type="project" value="TreeGrafter"/>
</dbReference>
<evidence type="ECO:0000259" key="5">
    <source>
        <dbReference type="PROSITE" id="PS51063"/>
    </source>
</evidence>
<dbReference type="KEGG" id="aace:A0U92_08535"/>
<evidence type="ECO:0000256" key="1">
    <source>
        <dbReference type="ARBA" id="ARBA00023015"/>
    </source>
</evidence>
<dbReference type="Gene3D" id="2.60.120.10">
    <property type="entry name" value="Jelly Rolls"/>
    <property type="match status" value="1"/>
</dbReference>
<dbReference type="GO" id="GO:0005829">
    <property type="term" value="C:cytosol"/>
    <property type="evidence" value="ECO:0007669"/>
    <property type="project" value="TreeGrafter"/>
</dbReference>
<gene>
    <name evidence="6" type="ORF">A0U92_08535</name>
</gene>
<dbReference type="Proteomes" id="UP000188937">
    <property type="component" value="Chromosome"/>
</dbReference>
<keyword evidence="2" id="KW-0238">DNA-binding</keyword>
<evidence type="ECO:0000313" key="6">
    <source>
        <dbReference type="EMBL" id="AQS84818.1"/>
    </source>
</evidence>
<evidence type="ECO:0000256" key="2">
    <source>
        <dbReference type="ARBA" id="ARBA00023125"/>
    </source>
</evidence>
<dbReference type="PRINTS" id="PR00034">
    <property type="entry name" value="HTHCRP"/>
</dbReference>
<dbReference type="InterPro" id="IPR050397">
    <property type="entry name" value="Env_Response_Regulators"/>
</dbReference>
<dbReference type="STRING" id="435.A0U92_08535"/>
<evidence type="ECO:0000313" key="7">
    <source>
        <dbReference type="Proteomes" id="UP000188937"/>
    </source>
</evidence>
<proteinExistence type="predicted"/>
<reference evidence="6 7" key="1">
    <citation type="submission" date="2016-03" db="EMBL/GenBank/DDBJ databases">
        <title>Acetic acid bacteria sequencing.</title>
        <authorList>
            <person name="Brandt J."/>
            <person name="Jakob F."/>
            <person name="Vogel R.F."/>
        </authorList>
    </citation>
    <scope>NUCLEOTIDE SEQUENCE [LARGE SCALE GENOMIC DNA]</scope>
    <source>
        <strain evidence="6 7">TMW2.1153</strain>
    </source>
</reference>
<dbReference type="PANTHER" id="PTHR24567:SF75">
    <property type="entry name" value="FUMARATE AND NITRATE REDUCTION REGULATORY PROTEIN"/>
    <property type="match status" value="1"/>
</dbReference>
<keyword evidence="7" id="KW-1185">Reference proteome</keyword>
<dbReference type="PROSITE" id="PS51063">
    <property type="entry name" value="HTH_CRP_2"/>
    <property type="match status" value="1"/>
</dbReference>
<dbReference type="SMART" id="SM00419">
    <property type="entry name" value="HTH_CRP"/>
    <property type="match status" value="1"/>
</dbReference>
<name>A0A1U9KGD8_ACEAC</name>
<dbReference type="CDD" id="cd00038">
    <property type="entry name" value="CAP_ED"/>
    <property type="match status" value="1"/>
</dbReference>
<dbReference type="AlphaFoldDB" id="A0A1U9KGD8"/>
<dbReference type="OrthoDB" id="7584044at2"/>
<dbReference type="Pfam" id="PF00027">
    <property type="entry name" value="cNMP_binding"/>
    <property type="match status" value="1"/>
</dbReference>
<dbReference type="CDD" id="cd00092">
    <property type="entry name" value="HTH_CRP"/>
    <property type="match status" value="1"/>
</dbReference>
<dbReference type="PANTHER" id="PTHR24567">
    <property type="entry name" value="CRP FAMILY TRANSCRIPTIONAL REGULATORY PROTEIN"/>
    <property type="match status" value="1"/>
</dbReference>
<keyword evidence="3" id="KW-0804">Transcription</keyword>
<keyword evidence="1" id="KW-0805">Transcription regulation</keyword>
<feature type="domain" description="Cyclic nucleotide-binding" evidence="4">
    <location>
        <begin position="28"/>
        <end position="97"/>
    </location>
</feature>
<organism evidence="6 7">
    <name type="scientific">Acetobacter aceti</name>
    <dbReference type="NCBI Taxonomy" id="435"/>
    <lineage>
        <taxon>Bacteria</taxon>
        <taxon>Pseudomonadati</taxon>
        <taxon>Pseudomonadota</taxon>
        <taxon>Alphaproteobacteria</taxon>
        <taxon>Acetobacterales</taxon>
        <taxon>Acetobacteraceae</taxon>
        <taxon>Acetobacter</taxon>
        <taxon>Acetobacter subgen. Acetobacter</taxon>
    </lineage>
</organism>
<dbReference type="InterPro" id="IPR036388">
    <property type="entry name" value="WH-like_DNA-bd_sf"/>
</dbReference>
<dbReference type="InterPro" id="IPR036390">
    <property type="entry name" value="WH_DNA-bd_sf"/>
</dbReference>
<protein>
    <submittedName>
        <fullName evidence="6">cAMP-binding protein</fullName>
    </submittedName>
</protein>
<accession>A0A1U9KGD8</accession>
<evidence type="ECO:0000256" key="3">
    <source>
        <dbReference type="ARBA" id="ARBA00023163"/>
    </source>
</evidence>